<sequence>MDIHLTQIHHRARQYNCFTLLDLILHKFKTMIRIKMRQRMQLSLKMRNEIRNLQRDMRMPKINMIMIVTMIKNKEETLMTRMRNMMMMMRRKKETKTKIMTENKQ</sequence>
<name>A0A8D8LHW6_9HEMI</name>
<proteinExistence type="predicted"/>
<protein>
    <submittedName>
        <fullName evidence="1">Uncharacterized protein</fullName>
    </submittedName>
</protein>
<organism evidence="1">
    <name type="scientific">Cacopsylla melanoneura</name>
    <dbReference type="NCBI Taxonomy" id="428564"/>
    <lineage>
        <taxon>Eukaryota</taxon>
        <taxon>Metazoa</taxon>
        <taxon>Ecdysozoa</taxon>
        <taxon>Arthropoda</taxon>
        <taxon>Hexapoda</taxon>
        <taxon>Insecta</taxon>
        <taxon>Pterygota</taxon>
        <taxon>Neoptera</taxon>
        <taxon>Paraneoptera</taxon>
        <taxon>Hemiptera</taxon>
        <taxon>Sternorrhyncha</taxon>
        <taxon>Psylloidea</taxon>
        <taxon>Psyllidae</taxon>
        <taxon>Psyllinae</taxon>
        <taxon>Cacopsylla</taxon>
    </lineage>
</organism>
<reference evidence="1" key="1">
    <citation type="submission" date="2021-05" db="EMBL/GenBank/DDBJ databases">
        <authorList>
            <person name="Alioto T."/>
            <person name="Alioto T."/>
            <person name="Gomez Garrido J."/>
        </authorList>
    </citation>
    <scope>NUCLEOTIDE SEQUENCE</scope>
</reference>
<evidence type="ECO:0000313" key="1">
    <source>
        <dbReference type="EMBL" id="CAG6606152.1"/>
    </source>
</evidence>
<dbReference type="AlphaFoldDB" id="A0A8D8LHW6"/>
<accession>A0A8D8LHW6</accession>
<dbReference type="EMBL" id="HBUF01002360">
    <property type="protein sequence ID" value="CAG6606152.1"/>
    <property type="molecule type" value="Transcribed_RNA"/>
</dbReference>